<evidence type="ECO:0000313" key="3">
    <source>
        <dbReference type="Proteomes" id="UP000033530"/>
    </source>
</evidence>
<keyword evidence="1" id="KW-1133">Transmembrane helix</keyword>
<organism evidence="2 3">
    <name type="scientific">Staphylococcus carnosus</name>
    <dbReference type="NCBI Taxonomy" id="1281"/>
    <lineage>
        <taxon>Bacteria</taxon>
        <taxon>Bacillati</taxon>
        <taxon>Bacillota</taxon>
        <taxon>Bacilli</taxon>
        <taxon>Bacillales</taxon>
        <taxon>Staphylococcaceae</taxon>
        <taxon>Staphylococcus</taxon>
    </lineage>
</organism>
<dbReference type="EMBL" id="LAIU01000003">
    <property type="protein sequence ID" value="KKB25519.1"/>
    <property type="molecule type" value="Genomic_DNA"/>
</dbReference>
<proteinExistence type="predicted"/>
<keyword evidence="1" id="KW-0812">Transmembrane</keyword>
<sequence>MPMCNDISEIIGFVKTLGEYSDFFNLYEIIPGFLTSLIVTYIVSLITKKPNRDVEKELEEVKKLVKEK</sequence>
<dbReference type="Proteomes" id="UP000033530">
    <property type="component" value="Unassembled WGS sequence"/>
</dbReference>
<feature type="transmembrane region" description="Helical" evidence="1">
    <location>
        <begin position="29"/>
        <end position="47"/>
    </location>
</feature>
<dbReference type="AlphaFoldDB" id="A0AAJ0JPA8"/>
<protein>
    <submittedName>
        <fullName evidence="2">Uncharacterized protein</fullName>
    </submittedName>
</protein>
<reference evidence="2 3" key="1">
    <citation type="submission" date="2015-03" db="EMBL/GenBank/DDBJ databases">
        <title>Draft Genome Sequence of S. carnosus subsp. utilis LTH 7013, Isolated from South Tirolean Ham.</title>
        <authorList>
            <person name="Mueller A."/>
            <person name="Huptas C."/>
            <person name="Wenning M."/>
            <person name="Weiss A."/>
            <person name="Schmidt H."/>
        </authorList>
    </citation>
    <scope>NUCLEOTIDE SEQUENCE [LARGE SCALE GENOMIC DNA]</scope>
    <source>
        <strain evidence="2 3">LTH7013</strain>
    </source>
</reference>
<keyword evidence="1" id="KW-0472">Membrane</keyword>
<comment type="caution">
    <text evidence="2">The sequence shown here is derived from an EMBL/GenBank/DDBJ whole genome shotgun (WGS) entry which is preliminary data.</text>
</comment>
<name>A0AAJ0JPA8_STACA</name>
<evidence type="ECO:0000256" key="1">
    <source>
        <dbReference type="SAM" id="Phobius"/>
    </source>
</evidence>
<accession>A0AAJ0JPA8</accession>
<gene>
    <name evidence="2" type="ORF">VV61_05280</name>
</gene>
<evidence type="ECO:0000313" key="2">
    <source>
        <dbReference type="EMBL" id="KKB25519.1"/>
    </source>
</evidence>